<dbReference type="AlphaFoldDB" id="A0A517WGX9"/>
<evidence type="ECO:0000313" key="2">
    <source>
        <dbReference type="Proteomes" id="UP000320722"/>
    </source>
</evidence>
<proteinExistence type="predicted"/>
<dbReference type="Pfam" id="PF15575">
    <property type="entry name" value="Imm49"/>
    <property type="match status" value="1"/>
</dbReference>
<name>A0A517WGX9_9PLAN</name>
<dbReference type="EMBL" id="CP036347">
    <property type="protein sequence ID" value="QDU04503.1"/>
    <property type="molecule type" value="Genomic_DNA"/>
</dbReference>
<dbReference type="RefSeq" id="WP_145042269.1">
    <property type="nucleotide sequence ID" value="NZ_CP036347.1"/>
</dbReference>
<accession>A0A517WGX9</accession>
<organism evidence="1 2">
    <name type="scientific">Gimesia chilikensis</name>
    <dbReference type="NCBI Taxonomy" id="2605989"/>
    <lineage>
        <taxon>Bacteria</taxon>
        <taxon>Pseudomonadati</taxon>
        <taxon>Planctomycetota</taxon>
        <taxon>Planctomycetia</taxon>
        <taxon>Planctomycetales</taxon>
        <taxon>Planctomycetaceae</taxon>
        <taxon>Gimesia</taxon>
    </lineage>
</organism>
<reference evidence="1 2" key="1">
    <citation type="submission" date="2019-02" db="EMBL/GenBank/DDBJ databases">
        <title>Deep-cultivation of Planctomycetes and their phenomic and genomic characterization uncovers novel biology.</title>
        <authorList>
            <person name="Wiegand S."/>
            <person name="Jogler M."/>
            <person name="Boedeker C."/>
            <person name="Pinto D."/>
            <person name="Vollmers J."/>
            <person name="Rivas-Marin E."/>
            <person name="Kohn T."/>
            <person name="Peeters S.H."/>
            <person name="Heuer A."/>
            <person name="Rast P."/>
            <person name="Oberbeckmann S."/>
            <person name="Bunk B."/>
            <person name="Jeske O."/>
            <person name="Meyerdierks A."/>
            <person name="Storesund J.E."/>
            <person name="Kallscheuer N."/>
            <person name="Luecker S."/>
            <person name="Lage O.M."/>
            <person name="Pohl T."/>
            <person name="Merkel B.J."/>
            <person name="Hornburger P."/>
            <person name="Mueller R.-W."/>
            <person name="Bruemmer F."/>
            <person name="Labrenz M."/>
            <person name="Spormann A.M."/>
            <person name="Op den Camp H."/>
            <person name="Overmann J."/>
            <person name="Amann R."/>
            <person name="Jetten M.S.M."/>
            <person name="Mascher T."/>
            <person name="Medema M.H."/>
            <person name="Devos D.P."/>
            <person name="Kaster A.-K."/>
            <person name="Ovreas L."/>
            <person name="Rohde M."/>
            <person name="Galperin M.Y."/>
            <person name="Jogler C."/>
        </authorList>
    </citation>
    <scope>NUCLEOTIDE SEQUENCE [LARGE SCALE GENOMIC DNA]</scope>
    <source>
        <strain evidence="1 2">V6</strain>
    </source>
</reference>
<evidence type="ECO:0000313" key="1">
    <source>
        <dbReference type="EMBL" id="QDU04503.1"/>
    </source>
</evidence>
<evidence type="ECO:0008006" key="3">
    <source>
        <dbReference type="Google" id="ProtNLM"/>
    </source>
</evidence>
<protein>
    <recommendedName>
        <fullName evidence="3">Immunity 49 family protein</fullName>
    </recommendedName>
</protein>
<dbReference type="InterPro" id="IPR029074">
    <property type="entry name" value="Imm49"/>
</dbReference>
<dbReference type="Proteomes" id="UP000320722">
    <property type="component" value="Chromosome"/>
</dbReference>
<sequence length="288" mass="32554">MIDESKMHNSPPDYEWSRIEERYADACEDLPYFLDGARSDPKNLSLLISTALDVACCGTALKVDNKLILQALRLAGQASAAIFLAASSDKLPVKVQLGEGQPCTLTARPEESTIHAFRWVRGFFLNAICREYDLIDSMCRTPTEFLRQSSTKDPEYRYLFVDALRAFWTGELQSGKIVLSALEATDPERSDVHSADWTLHIDVPLLQLLFHVNSNDDDFTEQFPKAVALFQQYWLSSEERSKNWERLLAIELTGIAALAHDRHMALHIDSECVSNELVFGHKGTRKES</sequence>
<gene>
    <name evidence="1" type="ORF">V6x_42310</name>
</gene>